<gene>
    <name evidence="2" type="ORF">VA7868_00922</name>
</gene>
<feature type="transmembrane region" description="Helical" evidence="1">
    <location>
        <begin position="83"/>
        <end position="109"/>
    </location>
</feature>
<reference evidence="2 3" key="1">
    <citation type="submission" date="2016-11" db="EMBL/GenBank/DDBJ databases">
        <authorList>
            <person name="Jaros S."/>
            <person name="Januszkiewicz K."/>
            <person name="Wedrychowicz H."/>
        </authorList>
    </citation>
    <scope>NUCLEOTIDE SEQUENCE [LARGE SCALE GENOMIC DNA]</scope>
    <source>
        <strain evidence="2 3">CECT 7868</strain>
    </source>
</reference>
<dbReference type="Proteomes" id="UP000184608">
    <property type="component" value="Unassembled WGS sequence"/>
</dbReference>
<feature type="transmembrane region" description="Helical" evidence="1">
    <location>
        <begin position="57"/>
        <end position="76"/>
    </location>
</feature>
<dbReference type="AlphaFoldDB" id="A0A1M5WYN2"/>
<evidence type="ECO:0000313" key="2">
    <source>
        <dbReference type="EMBL" id="SHH92452.1"/>
    </source>
</evidence>
<accession>A0A1M5WYN2</accession>
<organism evidence="2 3">
    <name type="scientific">Vibrio aerogenes CECT 7868</name>
    <dbReference type="NCBI Taxonomy" id="1216006"/>
    <lineage>
        <taxon>Bacteria</taxon>
        <taxon>Pseudomonadati</taxon>
        <taxon>Pseudomonadota</taxon>
        <taxon>Gammaproteobacteria</taxon>
        <taxon>Vibrionales</taxon>
        <taxon>Vibrionaceae</taxon>
        <taxon>Vibrio</taxon>
    </lineage>
</organism>
<keyword evidence="1" id="KW-1133">Transmembrane helix</keyword>
<proteinExistence type="predicted"/>
<keyword evidence="1" id="KW-0472">Membrane</keyword>
<keyword evidence="3" id="KW-1185">Reference proteome</keyword>
<dbReference type="EMBL" id="FQXZ01000007">
    <property type="protein sequence ID" value="SHH92452.1"/>
    <property type="molecule type" value="Genomic_DNA"/>
</dbReference>
<name>A0A1M5WYN2_9VIBR</name>
<dbReference type="STRING" id="1216006.VA7868_00922"/>
<dbReference type="RefSeq" id="WP_073602669.1">
    <property type="nucleotide sequence ID" value="NZ_FQXZ01000007.1"/>
</dbReference>
<keyword evidence="1" id="KW-0812">Transmembrane</keyword>
<feature type="transmembrane region" description="Helical" evidence="1">
    <location>
        <begin position="18"/>
        <end position="37"/>
    </location>
</feature>
<evidence type="ECO:0000256" key="1">
    <source>
        <dbReference type="SAM" id="Phobius"/>
    </source>
</evidence>
<sequence length="155" mass="17743">MNKKERGKLPLKYKSSGILLFGGLTLVCLFSFPKYIYNLIDGMVSFQPIIQFSKGDISVGGLGLSCFSSFMLVLFAEKISPKMLFFSFQVMFYGLLISIISPYLMMFWVDHFVEENHYTYCEAISDHEGKYWTTVYTKTIDICQIETAKVRGNKG</sequence>
<evidence type="ECO:0000313" key="3">
    <source>
        <dbReference type="Proteomes" id="UP000184608"/>
    </source>
</evidence>
<protein>
    <submittedName>
        <fullName evidence="2">Uncharacterized protein</fullName>
    </submittedName>
</protein>